<gene>
    <name evidence="2" type="ORF">Tci_041401</name>
</gene>
<feature type="compositionally biased region" description="Low complexity" evidence="1">
    <location>
        <begin position="182"/>
        <end position="199"/>
    </location>
</feature>
<dbReference type="EMBL" id="BKCJ010005931">
    <property type="protein sequence ID" value="GEU69423.1"/>
    <property type="molecule type" value="Genomic_DNA"/>
</dbReference>
<comment type="caution">
    <text evidence="2">The sequence shown here is derived from an EMBL/GenBank/DDBJ whole genome shotgun (WGS) entry which is preliminary data.</text>
</comment>
<accession>A0A6L2M5Y0</accession>
<reference evidence="2" key="1">
    <citation type="journal article" date="2019" name="Sci. Rep.">
        <title>Draft genome of Tanacetum cinerariifolium, the natural source of mosquito coil.</title>
        <authorList>
            <person name="Yamashiro T."/>
            <person name="Shiraishi A."/>
            <person name="Satake H."/>
            <person name="Nakayama K."/>
        </authorList>
    </citation>
    <scope>NUCLEOTIDE SEQUENCE</scope>
</reference>
<feature type="compositionally biased region" description="Basic and acidic residues" evidence="1">
    <location>
        <begin position="28"/>
        <end position="37"/>
    </location>
</feature>
<feature type="region of interest" description="Disordered" evidence="1">
    <location>
        <begin position="1"/>
        <end position="37"/>
    </location>
</feature>
<feature type="compositionally biased region" description="Basic and acidic residues" evidence="1">
    <location>
        <begin position="156"/>
        <end position="166"/>
    </location>
</feature>
<feature type="region of interest" description="Disordered" evidence="1">
    <location>
        <begin position="155"/>
        <end position="226"/>
    </location>
</feature>
<organism evidence="2">
    <name type="scientific">Tanacetum cinerariifolium</name>
    <name type="common">Dalmatian daisy</name>
    <name type="synonym">Chrysanthemum cinerariifolium</name>
    <dbReference type="NCBI Taxonomy" id="118510"/>
    <lineage>
        <taxon>Eukaryota</taxon>
        <taxon>Viridiplantae</taxon>
        <taxon>Streptophyta</taxon>
        <taxon>Embryophyta</taxon>
        <taxon>Tracheophyta</taxon>
        <taxon>Spermatophyta</taxon>
        <taxon>Magnoliopsida</taxon>
        <taxon>eudicotyledons</taxon>
        <taxon>Gunneridae</taxon>
        <taxon>Pentapetalae</taxon>
        <taxon>asterids</taxon>
        <taxon>campanulids</taxon>
        <taxon>Asterales</taxon>
        <taxon>Asteraceae</taxon>
        <taxon>Asteroideae</taxon>
        <taxon>Anthemideae</taxon>
        <taxon>Anthemidinae</taxon>
        <taxon>Tanacetum</taxon>
    </lineage>
</organism>
<proteinExistence type="predicted"/>
<name>A0A6L2M5Y0_TANCI</name>
<protein>
    <submittedName>
        <fullName evidence="2">Uncharacterized protein</fullName>
    </submittedName>
</protein>
<evidence type="ECO:0000256" key="1">
    <source>
        <dbReference type="SAM" id="MobiDB-lite"/>
    </source>
</evidence>
<dbReference type="AlphaFoldDB" id="A0A6L2M5Y0"/>
<sequence>MVINMKKGIHSSGRKSVPGMNSHKKGKWKENTTRSSRELHATAPTADLLVIHDDTPLIPTDTPTISPIVPTIPSIAPTIQYTSLFVCTDSSDSDTLDTPPSPIHDTPPADISPSIHQILPPNGVLMMLTAKKRVRPLPTHRLALRYLADYSSSDHFTLDDSSRDSPSDSSLETSSDSHSDTSSDSSSRHSFSSHPISDSPYDSSTATFAGLSQKRRRSPTTSVPAALPVPRALSPVRADLLPPLKRIRDFNSVTDFEVCSEEGFVPQTRPMKYSELTKAQQLQDECDVPPDAYAFVNHQEAAKDI</sequence>
<evidence type="ECO:0000313" key="2">
    <source>
        <dbReference type="EMBL" id="GEU69423.1"/>
    </source>
</evidence>
<feature type="region of interest" description="Disordered" evidence="1">
    <location>
        <begin position="90"/>
        <end position="115"/>
    </location>
</feature>